<proteinExistence type="predicted"/>
<dbReference type="Proteomes" id="UP000191663">
    <property type="component" value="Unassembled WGS sequence"/>
</dbReference>
<reference evidence="2" key="1">
    <citation type="submission" date="2017-01" db="EMBL/GenBank/DDBJ databases">
        <title>Novel pathways for hydrocarbon cycling and metabolic interdependencies in hydrothermal sediment communities.</title>
        <authorList>
            <person name="Dombrowski N."/>
            <person name="Seitz K."/>
            <person name="Teske A."/>
            <person name="Baker B."/>
        </authorList>
    </citation>
    <scope>NUCLEOTIDE SEQUENCE [LARGE SCALE GENOMIC DNA]</scope>
</reference>
<comment type="caution">
    <text evidence="1">The sequence shown here is derived from an EMBL/GenBank/DDBJ whole genome shotgun (WGS) entry which is preliminary data.</text>
</comment>
<dbReference type="InterPro" id="IPR026444">
    <property type="entry name" value="Secre_tail"/>
</dbReference>
<protein>
    <recommendedName>
        <fullName evidence="3">Secretion system C-terminal sorting domain-containing protein</fullName>
    </recommendedName>
</protein>
<evidence type="ECO:0008006" key="3">
    <source>
        <dbReference type="Google" id="ProtNLM"/>
    </source>
</evidence>
<gene>
    <name evidence="1" type="ORF">BXT86_03500</name>
</gene>
<dbReference type="NCBIfam" id="TIGR04183">
    <property type="entry name" value="Por_Secre_tail"/>
    <property type="match status" value="1"/>
</dbReference>
<dbReference type="InterPro" id="IPR013783">
    <property type="entry name" value="Ig-like_fold"/>
</dbReference>
<organism evidence="1 2">
    <name type="scientific">candidate division WOR-3 bacterium 4484_100</name>
    <dbReference type="NCBI Taxonomy" id="1936077"/>
    <lineage>
        <taxon>Bacteria</taxon>
        <taxon>Bacteria division WOR-3</taxon>
    </lineage>
</organism>
<evidence type="ECO:0000313" key="1">
    <source>
        <dbReference type="EMBL" id="OPX18003.1"/>
    </source>
</evidence>
<dbReference type="EMBL" id="MUKB01000051">
    <property type="protein sequence ID" value="OPX18003.1"/>
    <property type="molecule type" value="Genomic_DNA"/>
</dbReference>
<dbReference type="AlphaFoldDB" id="A0A1V4QF60"/>
<sequence>MKKLVVSMILLFVVPMLVGSELSLSPSRMALHNRVIPEKDIPKILNRAQDTLTFCDMTPYNAIGLQSGGTFEFAARFTPTELGPYAGWNIIAIVFHHWDASALDNVVKVYDNGTPTQPGPLITQEPYTNSTPGWVRIDLTSPVPISGSGDLWCSIEVTHQAGEYPASVDGGPIVSGKGGWIYLGGSWSEISNYGFDNNWCILAIVSDVVAQHDVSTISYDSPRVVPLNTTYSPLATVQNFGQNTETFNVTCLITPGGYSSTKTVSNLNPLSTTQVTFDPFTFSSGIYDVTVFTQLGGDENPGNDTITATVEATNWLHYDDGVANNAWAWYYPDNGWGVQFPVAQDLFVDSVAAYIWDASWPSPGGNVATFRLYDGASQPTGIRQAWDDVTIVRGDWNKFACDTTMTYYAMGDNIYFFYIQADSYPNCPAIAADTLLDGPSTMLWWYNGPSSFGVGNNGSDWLLRVHATSIIGVGEWLPVTPEQTLLKASAIIRGKAEVEFILPEPDYVQLLVYDITGRLCATLISEELPAGKQYYSFNLNLSSGVYFYNLKTESGINITRKFLLLE</sequence>
<name>A0A1V4QF60_UNCW3</name>
<accession>A0A1V4QF60</accession>
<evidence type="ECO:0000313" key="2">
    <source>
        <dbReference type="Proteomes" id="UP000191663"/>
    </source>
</evidence>
<dbReference type="Gene3D" id="2.60.40.10">
    <property type="entry name" value="Immunoglobulins"/>
    <property type="match status" value="1"/>
</dbReference>